<reference evidence="10 11" key="1">
    <citation type="submission" date="2019-06" db="EMBL/GenBank/DDBJ databases">
        <title>Streptomyces sporangiiformans sp. nov., a novel actinomycete isolated from soil in Mount Song.</title>
        <authorList>
            <person name="Han L."/>
        </authorList>
    </citation>
    <scope>NUCLEOTIDE SEQUENCE [LARGE SCALE GENOMIC DNA]</scope>
    <source>
        <strain evidence="10 11">NEAU-SSA 1</strain>
    </source>
</reference>
<dbReference type="SUPFAM" id="SSF47336">
    <property type="entry name" value="ACP-like"/>
    <property type="match status" value="1"/>
</dbReference>
<dbReference type="SUPFAM" id="SSF51735">
    <property type="entry name" value="NAD(P)-binding Rossmann-fold domains"/>
    <property type="match status" value="2"/>
</dbReference>
<dbReference type="SMART" id="SM01294">
    <property type="entry name" value="PKS_PP_betabranch"/>
    <property type="match status" value="1"/>
</dbReference>
<dbReference type="PROSITE" id="PS00012">
    <property type="entry name" value="PHOSPHOPANTETHEINE"/>
    <property type="match status" value="1"/>
</dbReference>
<keyword evidence="3" id="KW-0808">Transferase</keyword>
<keyword evidence="2" id="KW-0597">Phosphoprotein</keyword>
<evidence type="ECO:0000256" key="3">
    <source>
        <dbReference type="ARBA" id="ARBA00022679"/>
    </source>
</evidence>
<dbReference type="Pfam" id="PF16197">
    <property type="entry name" value="KAsynt_C_assoc"/>
    <property type="match status" value="1"/>
</dbReference>
<dbReference type="InterPro" id="IPR014031">
    <property type="entry name" value="Ketoacyl_synth_C"/>
</dbReference>
<dbReference type="InterPro" id="IPR041618">
    <property type="entry name" value="PKS_DE"/>
</dbReference>
<dbReference type="Gene3D" id="3.40.366.10">
    <property type="entry name" value="Malonyl-Coenzyme A Acyl Carrier Protein, domain 2"/>
    <property type="match status" value="1"/>
</dbReference>
<feature type="domain" description="Ketosynthase family 3 (KS3)" evidence="9">
    <location>
        <begin position="1"/>
        <end position="165"/>
    </location>
</feature>
<evidence type="ECO:0000259" key="9">
    <source>
        <dbReference type="PROSITE" id="PS52004"/>
    </source>
</evidence>
<feature type="non-terminal residue" evidence="10">
    <location>
        <position position="1383"/>
    </location>
</feature>
<dbReference type="CDD" id="cd08952">
    <property type="entry name" value="KR_1_SDR_x"/>
    <property type="match status" value="1"/>
</dbReference>
<dbReference type="FunFam" id="1.10.1200.10:FF:000007">
    <property type="entry name" value="Probable polyketide synthase pks17"/>
    <property type="match status" value="1"/>
</dbReference>
<dbReference type="SMART" id="SM00825">
    <property type="entry name" value="PKS_KS"/>
    <property type="match status" value="1"/>
</dbReference>
<dbReference type="InterPro" id="IPR006162">
    <property type="entry name" value="Ppantetheine_attach_site"/>
</dbReference>
<dbReference type="Gene3D" id="3.40.50.720">
    <property type="entry name" value="NAD(P)-binding Rossmann-like Domain"/>
    <property type="match status" value="1"/>
</dbReference>
<dbReference type="PANTHER" id="PTHR43775:SF51">
    <property type="entry name" value="INACTIVE PHENOLPHTHIOCEROL SYNTHESIS POLYKETIDE SYNTHASE TYPE I PKS1-RELATED"/>
    <property type="match status" value="1"/>
</dbReference>
<dbReference type="InterPro" id="IPR016036">
    <property type="entry name" value="Malonyl_transacylase_ACP-bd"/>
</dbReference>
<comment type="caution">
    <text evidence="10">The sequence shown here is derived from an EMBL/GenBank/DDBJ whole genome shotgun (WGS) entry which is preliminary data.</text>
</comment>
<evidence type="ECO:0000256" key="1">
    <source>
        <dbReference type="ARBA" id="ARBA00022450"/>
    </source>
</evidence>
<dbReference type="Gene3D" id="1.10.1200.10">
    <property type="entry name" value="ACP-like"/>
    <property type="match status" value="1"/>
</dbReference>
<dbReference type="GO" id="GO:0004312">
    <property type="term" value="F:fatty acid synthase activity"/>
    <property type="evidence" value="ECO:0007669"/>
    <property type="project" value="TreeGrafter"/>
</dbReference>
<dbReference type="InterPro" id="IPR001227">
    <property type="entry name" value="Ac_transferase_dom_sf"/>
</dbReference>
<evidence type="ECO:0000256" key="5">
    <source>
        <dbReference type="ARBA" id="ARBA00023268"/>
    </source>
</evidence>
<protein>
    <submittedName>
        <fullName evidence="10">SDR family NAD(P)-dependent oxidoreductase</fullName>
    </submittedName>
</protein>
<dbReference type="Gene3D" id="3.40.47.10">
    <property type="match status" value="2"/>
</dbReference>
<gene>
    <name evidence="10" type="ORF">FGD71_001415</name>
</gene>
<dbReference type="InterPro" id="IPR009081">
    <property type="entry name" value="PP-bd_ACP"/>
</dbReference>
<dbReference type="Pfam" id="PF00109">
    <property type="entry name" value="ketoacyl-synt"/>
    <property type="match status" value="1"/>
</dbReference>
<dbReference type="SUPFAM" id="SSF55048">
    <property type="entry name" value="Probable ACP-binding domain of malonyl-CoA ACP transacylase"/>
    <property type="match status" value="1"/>
</dbReference>
<evidence type="ECO:0000313" key="10">
    <source>
        <dbReference type="EMBL" id="TPQ23953.1"/>
    </source>
</evidence>
<dbReference type="GO" id="GO:0017000">
    <property type="term" value="P:antibiotic biosynthetic process"/>
    <property type="evidence" value="ECO:0007669"/>
    <property type="project" value="UniProtKB-KW"/>
</dbReference>
<dbReference type="SUPFAM" id="SSF52151">
    <property type="entry name" value="FabD/lysophospholipase-like"/>
    <property type="match status" value="1"/>
</dbReference>
<dbReference type="EMBL" id="VCHX02000028">
    <property type="protein sequence ID" value="TPQ23953.1"/>
    <property type="molecule type" value="Genomic_DNA"/>
</dbReference>
<organism evidence="10 11">
    <name type="scientific">Streptomyces sporangiiformans</name>
    <dbReference type="NCBI Taxonomy" id="2315329"/>
    <lineage>
        <taxon>Bacteria</taxon>
        <taxon>Bacillati</taxon>
        <taxon>Actinomycetota</taxon>
        <taxon>Actinomycetes</taxon>
        <taxon>Kitasatosporales</taxon>
        <taxon>Streptomycetaceae</taxon>
        <taxon>Streptomyces</taxon>
    </lineage>
</organism>
<dbReference type="RefSeq" id="WP_140935793.1">
    <property type="nucleotide sequence ID" value="NZ_VCHX02000028.1"/>
</dbReference>
<dbReference type="InterPro" id="IPR032821">
    <property type="entry name" value="PKS_assoc"/>
</dbReference>
<dbReference type="InterPro" id="IPR013968">
    <property type="entry name" value="PKS_KR"/>
</dbReference>
<dbReference type="InterPro" id="IPR036736">
    <property type="entry name" value="ACP-like_sf"/>
</dbReference>
<evidence type="ECO:0000259" key="8">
    <source>
        <dbReference type="PROSITE" id="PS50075"/>
    </source>
</evidence>
<evidence type="ECO:0000256" key="4">
    <source>
        <dbReference type="ARBA" id="ARBA00023194"/>
    </source>
</evidence>
<dbReference type="Gene3D" id="3.30.70.3290">
    <property type="match status" value="1"/>
</dbReference>
<dbReference type="Pfam" id="PF00698">
    <property type="entry name" value="Acyl_transf_1"/>
    <property type="match status" value="1"/>
</dbReference>
<keyword evidence="4" id="KW-0045">Antibiotic biosynthesis</keyword>
<dbReference type="InterPro" id="IPR014043">
    <property type="entry name" value="Acyl_transferase_dom"/>
</dbReference>
<evidence type="ECO:0000256" key="6">
    <source>
        <dbReference type="ARBA" id="ARBA00023315"/>
    </source>
</evidence>
<dbReference type="PROSITE" id="PS50075">
    <property type="entry name" value="CARRIER"/>
    <property type="match status" value="1"/>
</dbReference>
<dbReference type="PANTHER" id="PTHR43775">
    <property type="entry name" value="FATTY ACID SYNTHASE"/>
    <property type="match status" value="1"/>
</dbReference>
<dbReference type="InterPro" id="IPR016035">
    <property type="entry name" value="Acyl_Trfase/lysoPLipase"/>
</dbReference>
<dbReference type="InterPro" id="IPR036291">
    <property type="entry name" value="NAD(P)-bd_dom_sf"/>
</dbReference>
<evidence type="ECO:0000256" key="2">
    <source>
        <dbReference type="ARBA" id="ARBA00022553"/>
    </source>
</evidence>
<dbReference type="SMART" id="SM00823">
    <property type="entry name" value="PKS_PP"/>
    <property type="match status" value="1"/>
</dbReference>
<dbReference type="SMART" id="SM00827">
    <property type="entry name" value="PKS_AT"/>
    <property type="match status" value="1"/>
</dbReference>
<dbReference type="Pfam" id="PF08659">
    <property type="entry name" value="KR"/>
    <property type="match status" value="1"/>
</dbReference>
<keyword evidence="6" id="KW-0012">Acyltransferase</keyword>
<dbReference type="Pfam" id="PF02801">
    <property type="entry name" value="Ketoacyl-synt_C"/>
    <property type="match status" value="1"/>
</dbReference>
<proteinExistence type="predicted"/>
<keyword evidence="1" id="KW-0596">Phosphopantetheine</keyword>
<dbReference type="Pfam" id="PF00550">
    <property type="entry name" value="PP-binding"/>
    <property type="match status" value="1"/>
</dbReference>
<dbReference type="GO" id="GO:0006633">
    <property type="term" value="P:fatty acid biosynthetic process"/>
    <property type="evidence" value="ECO:0007669"/>
    <property type="project" value="TreeGrafter"/>
</dbReference>
<dbReference type="GO" id="GO:0031177">
    <property type="term" value="F:phosphopantetheine binding"/>
    <property type="evidence" value="ECO:0007669"/>
    <property type="project" value="InterPro"/>
</dbReference>
<feature type="domain" description="Ketosynthase family 3 (KS3)" evidence="9">
    <location>
        <begin position="1246"/>
        <end position="1383"/>
    </location>
</feature>
<sequence length="1383" mass="145231">VRGSAVNQDGASNGLTAPNGPSQQRVIRHALANARVAASEVDAVEAHGTGTALGDPIEAQALLATYGQDRDADQPLWLGSIKSNIGHSQAASGVAGVIKMVMAMRHGVLPQTLHVDEPTSHVDWAEGAVELLAEARPWPEADRPRRAGISSFGVSGTNAHVIVEQAPEAAPTAPERQPAADAPVVPWLLSGKSAAALRAQAERLHAHAATRSDLSPLDVGWSLAATRATLDHRAVVVSADPTAAVAALATGEAVAGVVQGTADLRGKTVFVFPGQGAQWVGMAVELIESSPVFAERMRECATALSSYVDWSLFEVLGDAEALERVDVVQPVLWAVMVSLAELWRSYGVKPAAVVGHSQGEIAAACVAGALPIDDAARVVALRSKAILALSGLGGMVSVALPVEQVRERLTDGLSVAAVNGPSSVVVSGDVAELDALLAACEAEEIRARRIPVDYASHSAHVEAIHTELLNALTGLEPRTPDVSFFSTVTADWLDEAMALDAEYWYTNLRQTVRFEEATKALAEQGYRYFVEVSAHPVLTVGVEQSLEGVDAAVLGSLRRDEGGLDRFVTSLAEGWVRGLSVDWQPLLAGGSRVALPTYAFQRERYWLEQSPADLDFTLTGGTEDARFWEAVEQEDVSALARTLDVEDEDELSAVLPLLTSWRRRRVVRSWVDEWRYGVSWKPLALESHALSGRWLVVSADANSDVVSNLLEDKSVEVVRLVLDDGARLVEQLSGVGAVDGVVSLLGLGEAGVADTVSLVRALGDAGIEAPLWLVTRGAVSVGRSDRLTSVAQAQVWGLGRVVGLEYADRWGGLLDLPEVLDGRAAGRLAAVLAAVAGDEDQIAVRASGVFGRRLVRAPLGDARAVRSWSPRGTVLITGGTGALGAHVARWAAANGAEHLVLTSRRGQEAPGAEELAAELTQLGARVTVAACDVADREAVAALLAEHPPTAVVHAAGVGQFAGLADIDATHLTAVMAAKVAGARNLDELLGEAELDAFVLFSSNAGVWGGSGQGAYAAANAFLDALAEDRRARGLTATSIAWGAWAEGGIASSEEAERHLRRRGVLPMEPDLALSALVQAVEHDETFVAVADVDWARFVPGYVAARPRPLISDIPEVREALVDDVAEGSALVETSQFAAGLAGLSATERLKVVLDLVRSTAAAVLGYASADAVEANRAFREMGFDSLTAVEVRNRLAMASGLKLPATAVFDYPSPAVLADFVLGQVIGSDIASDASLTVPGVAVAADEPIAIVGMACRYPGDVRTPEQLWQLLLSGTDAMAEFPTDRGWDVEGMFGAGARFAPQGGFVYDAGEFDAQFFGISPREALAMDPQQRMLLEAAWELFERAGIDPTSLRGSQTGVFAGASNSGYGMGLGALPEGVDGY</sequence>
<accession>A0A505DS22</accession>
<dbReference type="SMART" id="SM00822">
    <property type="entry name" value="PKS_KR"/>
    <property type="match status" value="1"/>
</dbReference>
<dbReference type="InterPro" id="IPR050091">
    <property type="entry name" value="PKS_NRPS_Biosynth_Enz"/>
</dbReference>
<dbReference type="InterPro" id="IPR014030">
    <property type="entry name" value="Ketoacyl_synth_N"/>
</dbReference>
<dbReference type="Proteomes" id="UP000317378">
    <property type="component" value="Unassembled WGS sequence"/>
</dbReference>
<feature type="non-terminal residue" evidence="10">
    <location>
        <position position="1"/>
    </location>
</feature>
<feature type="domain" description="Carrier" evidence="8">
    <location>
        <begin position="1150"/>
        <end position="1225"/>
    </location>
</feature>
<dbReference type="InterPro" id="IPR016039">
    <property type="entry name" value="Thiolase-like"/>
</dbReference>
<dbReference type="FunFam" id="3.40.366.10:FF:000002">
    <property type="entry name" value="Probable polyketide synthase 2"/>
    <property type="match status" value="1"/>
</dbReference>
<name>A0A505DS22_9ACTN</name>
<evidence type="ECO:0000256" key="7">
    <source>
        <dbReference type="SAM" id="MobiDB-lite"/>
    </source>
</evidence>
<dbReference type="InterPro" id="IPR020841">
    <property type="entry name" value="PKS_Beta-ketoAc_synthase_dom"/>
</dbReference>
<dbReference type="Pfam" id="PF18369">
    <property type="entry name" value="PKS_DE"/>
    <property type="match status" value="1"/>
</dbReference>
<dbReference type="InterPro" id="IPR057326">
    <property type="entry name" value="KR_dom"/>
</dbReference>
<dbReference type="SUPFAM" id="SSF53901">
    <property type="entry name" value="Thiolase-like"/>
    <property type="match status" value="2"/>
</dbReference>
<evidence type="ECO:0000313" key="11">
    <source>
        <dbReference type="Proteomes" id="UP000317378"/>
    </source>
</evidence>
<keyword evidence="5" id="KW-0511">Multifunctional enzyme</keyword>
<dbReference type="InterPro" id="IPR020806">
    <property type="entry name" value="PKS_PP-bd"/>
</dbReference>
<keyword evidence="11" id="KW-1185">Reference proteome</keyword>
<dbReference type="PROSITE" id="PS52004">
    <property type="entry name" value="KS3_2"/>
    <property type="match status" value="2"/>
</dbReference>
<dbReference type="CDD" id="cd00833">
    <property type="entry name" value="PKS"/>
    <property type="match status" value="2"/>
</dbReference>
<dbReference type="Gene3D" id="6.10.140.1830">
    <property type="match status" value="1"/>
</dbReference>
<feature type="region of interest" description="Disordered" evidence="7">
    <location>
        <begin position="1"/>
        <end position="23"/>
    </location>
</feature>